<evidence type="ECO:0000313" key="1">
    <source>
        <dbReference type="EMBL" id="CAH1788981.1"/>
    </source>
</evidence>
<protein>
    <submittedName>
        <fullName evidence="1">Uncharacterized protein</fullName>
    </submittedName>
</protein>
<dbReference type="EMBL" id="CAIIXF020000007">
    <property type="protein sequence ID" value="CAH1788981.1"/>
    <property type="molecule type" value="Genomic_DNA"/>
</dbReference>
<keyword evidence="2" id="KW-1185">Reference proteome</keyword>
<comment type="caution">
    <text evidence="1">The sequence shown here is derived from an EMBL/GenBank/DDBJ whole genome shotgun (WGS) entry which is preliminary data.</text>
</comment>
<proteinExistence type="predicted"/>
<evidence type="ECO:0000313" key="2">
    <source>
        <dbReference type="Proteomes" id="UP000749559"/>
    </source>
</evidence>
<dbReference type="Proteomes" id="UP000749559">
    <property type="component" value="Unassembled WGS sequence"/>
</dbReference>
<reference evidence="1" key="1">
    <citation type="submission" date="2022-03" db="EMBL/GenBank/DDBJ databases">
        <authorList>
            <person name="Martin C."/>
        </authorList>
    </citation>
    <scope>NUCLEOTIDE SEQUENCE</scope>
</reference>
<gene>
    <name evidence="1" type="ORF">OFUS_LOCUS14421</name>
</gene>
<sequence>MTRIMKKAQWIRLALMLLWVISLAAIFFLAKEKFKNVLRRSMGTSNTLTRRSLILNVTIPDLNDEANFTSGNFYMPRDCPVNITLFTVFHEGLRAKQVLQNNTLLNWMQLQRYCIRPVFYSNRPRGVLGGKEYHGWQHHPLSAKMIAHNNVILRELFTQTFKRHNSDFYMFAYADVLFHGDALLKTLSAIKEYVSAAELDNFFISGSGYKPSFYNNKRKLSRKLISGNDNDIRKLLPNWILNKPYDKYILEYFITTKDSFPWDVVPNLVVTTLAPDPLPTFWFPMYANKVGIATFDISNTIYPTIQAGLNPDLFDKKHRIATKMNNFIFFKSFQKYCLYREALYSHSRANMTTLKCFKLRTRRDENGTIAIDESEIYSDQSCNYKYPIMIPMLDHGDSNLEMALL</sequence>
<dbReference type="AlphaFoldDB" id="A0A8J1UJD7"/>
<accession>A0A8J1UJD7</accession>
<name>A0A8J1UJD7_OWEFU</name>
<organism evidence="1 2">
    <name type="scientific">Owenia fusiformis</name>
    <name type="common">Polychaete worm</name>
    <dbReference type="NCBI Taxonomy" id="6347"/>
    <lineage>
        <taxon>Eukaryota</taxon>
        <taxon>Metazoa</taxon>
        <taxon>Spiralia</taxon>
        <taxon>Lophotrochozoa</taxon>
        <taxon>Annelida</taxon>
        <taxon>Polychaeta</taxon>
        <taxon>Sedentaria</taxon>
        <taxon>Canalipalpata</taxon>
        <taxon>Sabellida</taxon>
        <taxon>Oweniida</taxon>
        <taxon>Oweniidae</taxon>
        <taxon>Owenia</taxon>
    </lineage>
</organism>
<dbReference type="OrthoDB" id="6046730at2759"/>